<reference evidence="1" key="1">
    <citation type="submission" date="2018-02" db="EMBL/GenBank/DDBJ databases">
        <title>Rhizophora mucronata_Transcriptome.</title>
        <authorList>
            <person name="Meera S.P."/>
            <person name="Sreeshan A."/>
            <person name="Augustine A."/>
        </authorList>
    </citation>
    <scope>NUCLEOTIDE SEQUENCE</scope>
    <source>
        <tissue evidence="1">Leaf</tissue>
    </source>
</reference>
<name>A0A2P2PEN0_RHIMU</name>
<sequence length="39" mass="4517">MIPVGFLSDCCVELVMRLYLSEKGNNFKNVFIRLALRLL</sequence>
<accession>A0A2P2PEN0</accession>
<proteinExistence type="predicted"/>
<organism evidence="1">
    <name type="scientific">Rhizophora mucronata</name>
    <name type="common">Asiatic mangrove</name>
    <dbReference type="NCBI Taxonomy" id="61149"/>
    <lineage>
        <taxon>Eukaryota</taxon>
        <taxon>Viridiplantae</taxon>
        <taxon>Streptophyta</taxon>
        <taxon>Embryophyta</taxon>
        <taxon>Tracheophyta</taxon>
        <taxon>Spermatophyta</taxon>
        <taxon>Magnoliopsida</taxon>
        <taxon>eudicotyledons</taxon>
        <taxon>Gunneridae</taxon>
        <taxon>Pentapetalae</taxon>
        <taxon>rosids</taxon>
        <taxon>fabids</taxon>
        <taxon>Malpighiales</taxon>
        <taxon>Rhizophoraceae</taxon>
        <taxon>Rhizophora</taxon>
    </lineage>
</organism>
<protein>
    <submittedName>
        <fullName evidence="1">Uncharacterized protein</fullName>
    </submittedName>
</protein>
<dbReference type="EMBL" id="GGEC01072637">
    <property type="protein sequence ID" value="MBX53121.1"/>
    <property type="molecule type" value="Transcribed_RNA"/>
</dbReference>
<evidence type="ECO:0000313" key="1">
    <source>
        <dbReference type="EMBL" id="MBX53121.1"/>
    </source>
</evidence>
<dbReference type="AlphaFoldDB" id="A0A2P2PEN0"/>